<name>A0A022RSL1_ERYGU</name>
<feature type="domain" description="FBD" evidence="1">
    <location>
        <begin position="54"/>
        <end position="96"/>
    </location>
</feature>
<dbReference type="PANTHER" id="PTHR34145:SF68">
    <property type="entry name" value="FBD DOMAIN-CONTAINING PROTEIN"/>
    <property type="match status" value="1"/>
</dbReference>
<evidence type="ECO:0000313" key="3">
    <source>
        <dbReference type="Proteomes" id="UP000030748"/>
    </source>
</evidence>
<dbReference type="AlphaFoldDB" id="A0A022RSL1"/>
<sequence>MPKLKKLIVVYCGDKSLVWLTALIRASPCLEEFDLHYGQFKWYQLPREYRPAKNPIRIPHHRLNVFKFSGYYGSKNDDELLGYILENCVVLEKYKILDVERSARNKAKEKLQPCVPHHVELVILDRGRREHR</sequence>
<accession>A0A022RSL1</accession>
<proteinExistence type="predicted"/>
<dbReference type="EMBL" id="KI630319">
    <property type="protein sequence ID" value="EYU41915.1"/>
    <property type="molecule type" value="Genomic_DNA"/>
</dbReference>
<organism evidence="2 3">
    <name type="scientific">Erythranthe guttata</name>
    <name type="common">Yellow monkey flower</name>
    <name type="synonym">Mimulus guttatus</name>
    <dbReference type="NCBI Taxonomy" id="4155"/>
    <lineage>
        <taxon>Eukaryota</taxon>
        <taxon>Viridiplantae</taxon>
        <taxon>Streptophyta</taxon>
        <taxon>Embryophyta</taxon>
        <taxon>Tracheophyta</taxon>
        <taxon>Spermatophyta</taxon>
        <taxon>Magnoliopsida</taxon>
        <taxon>eudicotyledons</taxon>
        <taxon>Gunneridae</taxon>
        <taxon>Pentapetalae</taxon>
        <taxon>asterids</taxon>
        <taxon>lamiids</taxon>
        <taxon>Lamiales</taxon>
        <taxon>Phrymaceae</taxon>
        <taxon>Erythranthe</taxon>
    </lineage>
</organism>
<dbReference type="InterPro" id="IPR006566">
    <property type="entry name" value="FBD"/>
</dbReference>
<evidence type="ECO:0000313" key="2">
    <source>
        <dbReference type="EMBL" id="EYU41915.1"/>
    </source>
</evidence>
<dbReference type="eggNOG" id="ENOG502RYMX">
    <property type="taxonomic scope" value="Eukaryota"/>
</dbReference>
<dbReference type="PANTHER" id="PTHR34145">
    <property type="entry name" value="OS02G0105600 PROTEIN"/>
    <property type="match status" value="1"/>
</dbReference>
<dbReference type="Proteomes" id="UP000030748">
    <property type="component" value="Unassembled WGS sequence"/>
</dbReference>
<evidence type="ECO:0000259" key="1">
    <source>
        <dbReference type="Pfam" id="PF08387"/>
    </source>
</evidence>
<gene>
    <name evidence="2" type="ORF">MIMGU_mgv1a016160mg</name>
</gene>
<dbReference type="InterPro" id="IPR053772">
    <property type="entry name" value="At1g61320/At1g61330-like"/>
</dbReference>
<reference evidence="2 3" key="1">
    <citation type="journal article" date="2013" name="Proc. Natl. Acad. Sci. U.S.A.">
        <title>Fine-scale variation in meiotic recombination in Mimulus inferred from population shotgun sequencing.</title>
        <authorList>
            <person name="Hellsten U."/>
            <person name="Wright K.M."/>
            <person name="Jenkins J."/>
            <person name="Shu S."/>
            <person name="Yuan Y."/>
            <person name="Wessler S.R."/>
            <person name="Schmutz J."/>
            <person name="Willis J.H."/>
            <person name="Rokhsar D.S."/>
        </authorList>
    </citation>
    <scope>NUCLEOTIDE SEQUENCE [LARGE SCALE GENOMIC DNA]</scope>
    <source>
        <strain evidence="3">cv. DUN x IM62</strain>
    </source>
</reference>
<dbReference type="Pfam" id="PF08387">
    <property type="entry name" value="FBD"/>
    <property type="match status" value="1"/>
</dbReference>
<protein>
    <recommendedName>
        <fullName evidence="1">FBD domain-containing protein</fullName>
    </recommendedName>
</protein>
<keyword evidence="3" id="KW-1185">Reference proteome</keyword>